<accession>A0A4S8LBX4</accession>
<feature type="region of interest" description="Disordered" evidence="1">
    <location>
        <begin position="1"/>
        <end position="50"/>
    </location>
</feature>
<organism evidence="2 3">
    <name type="scientific">Dendrothele bispora (strain CBS 962.96)</name>
    <dbReference type="NCBI Taxonomy" id="1314807"/>
    <lineage>
        <taxon>Eukaryota</taxon>
        <taxon>Fungi</taxon>
        <taxon>Dikarya</taxon>
        <taxon>Basidiomycota</taxon>
        <taxon>Agaricomycotina</taxon>
        <taxon>Agaricomycetes</taxon>
        <taxon>Agaricomycetidae</taxon>
        <taxon>Agaricales</taxon>
        <taxon>Agaricales incertae sedis</taxon>
        <taxon>Dendrothele</taxon>
    </lineage>
</organism>
<sequence>MEARIRMADGHSGHPPTDGFLSDNPRMNGGWNEAYNTQDPEFPACSDARK</sequence>
<name>A0A4S8LBX4_DENBC</name>
<dbReference type="AlphaFoldDB" id="A0A4S8LBX4"/>
<protein>
    <submittedName>
        <fullName evidence="2">Uncharacterized protein</fullName>
    </submittedName>
</protein>
<dbReference type="Proteomes" id="UP000297245">
    <property type="component" value="Unassembled WGS sequence"/>
</dbReference>
<evidence type="ECO:0000256" key="1">
    <source>
        <dbReference type="SAM" id="MobiDB-lite"/>
    </source>
</evidence>
<keyword evidence="3" id="KW-1185">Reference proteome</keyword>
<feature type="compositionally biased region" description="Basic and acidic residues" evidence="1">
    <location>
        <begin position="1"/>
        <end position="12"/>
    </location>
</feature>
<evidence type="ECO:0000313" key="3">
    <source>
        <dbReference type="Proteomes" id="UP000297245"/>
    </source>
</evidence>
<evidence type="ECO:0000313" key="2">
    <source>
        <dbReference type="EMBL" id="THU86367.1"/>
    </source>
</evidence>
<dbReference type="EMBL" id="ML179501">
    <property type="protein sequence ID" value="THU86367.1"/>
    <property type="molecule type" value="Genomic_DNA"/>
</dbReference>
<proteinExistence type="predicted"/>
<reference evidence="2 3" key="1">
    <citation type="journal article" date="2019" name="Nat. Ecol. Evol.">
        <title>Megaphylogeny resolves global patterns of mushroom evolution.</title>
        <authorList>
            <person name="Varga T."/>
            <person name="Krizsan K."/>
            <person name="Foldi C."/>
            <person name="Dima B."/>
            <person name="Sanchez-Garcia M."/>
            <person name="Sanchez-Ramirez S."/>
            <person name="Szollosi G.J."/>
            <person name="Szarkandi J.G."/>
            <person name="Papp V."/>
            <person name="Albert L."/>
            <person name="Andreopoulos W."/>
            <person name="Angelini C."/>
            <person name="Antonin V."/>
            <person name="Barry K.W."/>
            <person name="Bougher N.L."/>
            <person name="Buchanan P."/>
            <person name="Buyck B."/>
            <person name="Bense V."/>
            <person name="Catcheside P."/>
            <person name="Chovatia M."/>
            <person name="Cooper J."/>
            <person name="Damon W."/>
            <person name="Desjardin D."/>
            <person name="Finy P."/>
            <person name="Geml J."/>
            <person name="Haridas S."/>
            <person name="Hughes K."/>
            <person name="Justo A."/>
            <person name="Karasinski D."/>
            <person name="Kautmanova I."/>
            <person name="Kiss B."/>
            <person name="Kocsube S."/>
            <person name="Kotiranta H."/>
            <person name="LaButti K.M."/>
            <person name="Lechner B.E."/>
            <person name="Liimatainen K."/>
            <person name="Lipzen A."/>
            <person name="Lukacs Z."/>
            <person name="Mihaltcheva S."/>
            <person name="Morgado L.N."/>
            <person name="Niskanen T."/>
            <person name="Noordeloos M.E."/>
            <person name="Ohm R.A."/>
            <person name="Ortiz-Santana B."/>
            <person name="Ovrebo C."/>
            <person name="Racz N."/>
            <person name="Riley R."/>
            <person name="Savchenko A."/>
            <person name="Shiryaev A."/>
            <person name="Soop K."/>
            <person name="Spirin V."/>
            <person name="Szebenyi C."/>
            <person name="Tomsovsky M."/>
            <person name="Tulloss R.E."/>
            <person name="Uehling J."/>
            <person name="Grigoriev I.V."/>
            <person name="Vagvolgyi C."/>
            <person name="Papp T."/>
            <person name="Martin F.M."/>
            <person name="Miettinen O."/>
            <person name="Hibbett D.S."/>
            <person name="Nagy L.G."/>
        </authorList>
    </citation>
    <scope>NUCLEOTIDE SEQUENCE [LARGE SCALE GENOMIC DNA]</scope>
    <source>
        <strain evidence="2 3">CBS 962.96</strain>
    </source>
</reference>
<gene>
    <name evidence="2" type="ORF">K435DRAFT_868382</name>
</gene>